<dbReference type="GO" id="GO:0071004">
    <property type="term" value="C:U2-type prespliceosome"/>
    <property type="evidence" value="ECO:0007669"/>
    <property type="project" value="TreeGrafter"/>
</dbReference>
<evidence type="ECO:0000256" key="3">
    <source>
        <dbReference type="ARBA" id="ARBA00022728"/>
    </source>
</evidence>
<reference evidence="8 9" key="1">
    <citation type="submission" date="2016-10" db="EMBL/GenBank/DDBJ databases">
        <title>Reductive evolution of mitochondrial metabolism and differential evolution of invasion-related proteins in Cryptosporidium.</title>
        <authorList>
            <person name="Liu S."/>
            <person name="Roellig D.M."/>
            <person name="Guo Y."/>
            <person name="Li N."/>
            <person name="Frace M.A."/>
            <person name="Tang K."/>
            <person name="Zhang L."/>
            <person name="Feng Y."/>
            <person name="Xiao L."/>
        </authorList>
    </citation>
    <scope>NUCLEOTIDE SEQUENCE [LARGE SCALE GENOMIC DNA]</scope>
    <source>
        <strain evidence="8">30847</strain>
    </source>
</reference>
<dbReference type="SUPFAM" id="SSF109905">
    <property type="entry name" value="Surp module (SWAP domain)"/>
    <property type="match status" value="2"/>
</dbReference>
<sequence>MNYYRKRKREGNFKYSYVIRNFGASYVLFVIRNRSLNLNLDEASPWGVMSNNDNYPTCEDISSSSIGLIYPPPELRAVIDKTAQFVAKNGSEFESRILSEQNNSRFAFLLRGNPYNAYYCKRVESFRSGTDNGDFGPIVPQAIIDMKKREKEKQRQKKEILMLTSYESDLGYINGDVEEPKEPRPNKYTVESPIISSVDNIIIKVTAMFVARNGRQFLLGLTQREANNQQFDFLKPGHALFSYFADLVEAYSLCLIPKKDFIQELKEDSKNLQSILKRCYNRYRWDYKRDYEERKKAKVLEEERQQIAEINWHEFIVVESVDFEKEIMREEQGKGDLSKLPPPIDFSNLDTIIILQPLSELSETSRSELLQIYDIEPQIVVIEEKPEESESQEEIGSNNKDDYKLEDKTKEDIVVPDISNIKIIKDYVRKPKRRGFFSEPNKDLFNTKSQPLYPCPITGQMIPASEMSNHLRILLLDPKWKQQKDNLLKRAQQESAFTASSDIESNLASFIAKRPDIFGPLQNTAKSDHQSNLSLFNEYPTGNIPQPLLNGPNISSFPTQSISLLPVVMPVVIPQQGIPSNYTPIPVQAPKFIYSNYQQSKEPPLSKKYKSEEQN</sequence>
<evidence type="ECO:0000256" key="5">
    <source>
        <dbReference type="ARBA" id="ARBA00023187"/>
    </source>
</evidence>
<dbReference type="FunFam" id="1.10.10.790:FF:000001">
    <property type="entry name" value="Splicing factor 3a, subunit 1"/>
    <property type="match status" value="1"/>
</dbReference>
<dbReference type="InterPro" id="IPR000061">
    <property type="entry name" value="Surp"/>
</dbReference>
<dbReference type="AlphaFoldDB" id="A0A1J4MP13"/>
<dbReference type="RefSeq" id="XP_067067629.1">
    <property type="nucleotide sequence ID" value="XM_067213255.1"/>
</dbReference>
<evidence type="ECO:0000313" key="9">
    <source>
        <dbReference type="Proteomes" id="UP000186804"/>
    </source>
</evidence>
<keyword evidence="5" id="KW-0508">mRNA splicing</keyword>
<dbReference type="OrthoDB" id="447637at2759"/>
<keyword evidence="9" id="KW-1185">Reference proteome</keyword>
<dbReference type="GO" id="GO:0005686">
    <property type="term" value="C:U2 snRNP"/>
    <property type="evidence" value="ECO:0007669"/>
    <property type="project" value="TreeGrafter"/>
</dbReference>
<evidence type="ECO:0000256" key="6">
    <source>
        <dbReference type="ARBA" id="ARBA00023242"/>
    </source>
</evidence>
<keyword evidence="2" id="KW-0507">mRNA processing</keyword>
<proteinExistence type="predicted"/>
<dbReference type="GO" id="GO:0003723">
    <property type="term" value="F:RNA binding"/>
    <property type="evidence" value="ECO:0007669"/>
    <property type="project" value="InterPro"/>
</dbReference>
<gene>
    <name evidence="8" type="ORF">cand_030280</name>
</gene>
<dbReference type="Gene3D" id="1.10.10.790">
    <property type="entry name" value="Surp module"/>
    <property type="match status" value="2"/>
</dbReference>
<dbReference type="InterPro" id="IPR045146">
    <property type="entry name" value="SF3A1"/>
</dbReference>
<protein>
    <submittedName>
        <fullName evidence="8">SURP module domain-containing protein</fullName>
    </submittedName>
</protein>
<dbReference type="SMART" id="SM00648">
    <property type="entry name" value="SWAP"/>
    <property type="match status" value="2"/>
</dbReference>
<evidence type="ECO:0000256" key="2">
    <source>
        <dbReference type="ARBA" id="ARBA00022664"/>
    </source>
</evidence>
<feature type="domain" description="SURP motif" evidence="7">
    <location>
        <begin position="202"/>
        <end position="244"/>
    </location>
</feature>
<evidence type="ECO:0000313" key="8">
    <source>
        <dbReference type="EMBL" id="OII75783.1"/>
    </source>
</evidence>
<dbReference type="GeneID" id="92367212"/>
<dbReference type="FunFam" id="1.10.10.790:FF:000002">
    <property type="entry name" value="Splicing factor 3A subunit 1"/>
    <property type="match status" value="1"/>
</dbReference>
<dbReference type="InterPro" id="IPR022030">
    <property type="entry name" value="SF3A1_dom"/>
</dbReference>
<dbReference type="Pfam" id="PF01805">
    <property type="entry name" value="Surp"/>
    <property type="match status" value="2"/>
</dbReference>
<evidence type="ECO:0000259" key="7">
    <source>
        <dbReference type="PROSITE" id="PS50128"/>
    </source>
</evidence>
<dbReference type="GO" id="GO:0000381">
    <property type="term" value="P:regulation of alternative mRNA splicing, via spliceosome"/>
    <property type="evidence" value="ECO:0007669"/>
    <property type="project" value="TreeGrafter"/>
</dbReference>
<accession>A0A1J4MP13</accession>
<comment type="caution">
    <text evidence="8">The sequence shown here is derived from an EMBL/GenBank/DDBJ whole genome shotgun (WGS) entry which is preliminary data.</text>
</comment>
<dbReference type="InterPro" id="IPR035967">
    <property type="entry name" value="SWAP/Surp_sf"/>
</dbReference>
<dbReference type="GO" id="GO:0071013">
    <property type="term" value="C:catalytic step 2 spliceosome"/>
    <property type="evidence" value="ECO:0007669"/>
    <property type="project" value="TreeGrafter"/>
</dbReference>
<comment type="subcellular location">
    <subcellularLocation>
        <location evidence="1">Nucleus</location>
    </subcellularLocation>
</comment>
<dbReference type="EMBL" id="LRBS01000085">
    <property type="protein sequence ID" value="OII75783.1"/>
    <property type="molecule type" value="Genomic_DNA"/>
</dbReference>
<keyword evidence="4" id="KW-0677">Repeat</keyword>
<dbReference type="GO" id="GO:0045292">
    <property type="term" value="P:mRNA cis splicing, via spliceosome"/>
    <property type="evidence" value="ECO:0007669"/>
    <property type="project" value="InterPro"/>
</dbReference>
<evidence type="ECO:0000256" key="1">
    <source>
        <dbReference type="ARBA" id="ARBA00004123"/>
    </source>
</evidence>
<dbReference type="PANTHER" id="PTHR15316:SF1">
    <property type="entry name" value="SPLICING FACTOR 3A SUBUNIT 1"/>
    <property type="match status" value="1"/>
</dbReference>
<dbReference type="PANTHER" id="PTHR15316">
    <property type="entry name" value="SPLICEOSOME ASSOCIATED PROTEIN 114/SWAP SPLICING FACTOR-RELATED"/>
    <property type="match status" value="1"/>
</dbReference>
<evidence type="ECO:0000256" key="4">
    <source>
        <dbReference type="ARBA" id="ARBA00022737"/>
    </source>
</evidence>
<keyword evidence="6" id="KW-0539">Nucleus</keyword>
<name>A0A1J4MP13_9CRYT</name>
<dbReference type="Proteomes" id="UP000186804">
    <property type="component" value="Unassembled WGS sequence"/>
</dbReference>
<dbReference type="Pfam" id="PF12230">
    <property type="entry name" value="PRP21_like_P"/>
    <property type="match status" value="1"/>
</dbReference>
<feature type="domain" description="SURP motif" evidence="7">
    <location>
        <begin position="78"/>
        <end position="119"/>
    </location>
</feature>
<keyword evidence="3" id="KW-0747">Spliceosome</keyword>
<dbReference type="PROSITE" id="PS50128">
    <property type="entry name" value="SURP"/>
    <property type="match status" value="2"/>
</dbReference>
<dbReference type="VEuPathDB" id="CryptoDB:cand_030280"/>
<organism evidence="8 9">
    <name type="scientific">Cryptosporidium andersoni</name>
    <dbReference type="NCBI Taxonomy" id="117008"/>
    <lineage>
        <taxon>Eukaryota</taxon>
        <taxon>Sar</taxon>
        <taxon>Alveolata</taxon>
        <taxon>Apicomplexa</taxon>
        <taxon>Conoidasida</taxon>
        <taxon>Coccidia</taxon>
        <taxon>Eucoccidiorida</taxon>
        <taxon>Eimeriorina</taxon>
        <taxon>Cryptosporidiidae</taxon>
        <taxon>Cryptosporidium</taxon>
    </lineage>
</organism>